<organism evidence="2 3">
    <name type="scientific">Funneliformis caledonium</name>
    <dbReference type="NCBI Taxonomy" id="1117310"/>
    <lineage>
        <taxon>Eukaryota</taxon>
        <taxon>Fungi</taxon>
        <taxon>Fungi incertae sedis</taxon>
        <taxon>Mucoromycota</taxon>
        <taxon>Glomeromycotina</taxon>
        <taxon>Glomeromycetes</taxon>
        <taxon>Glomerales</taxon>
        <taxon>Glomeraceae</taxon>
        <taxon>Funneliformis</taxon>
    </lineage>
</organism>
<dbReference type="AlphaFoldDB" id="A0A9N9B2G3"/>
<feature type="compositionally biased region" description="Polar residues" evidence="1">
    <location>
        <begin position="74"/>
        <end position="84"/>
    </location>
</feature>
<accession>A0A9N9B2G3</accession>
<feature type="region of interest" description="Disordered" evidence="1">
    <location>
        <begin position="63"/>
        <end position="84"/>
    </location>
</feature>
<comment type="caution">
    <text evidence="2">The sequence shown here is derived from an EMBL/GenBank/DDBJ whole genome shotgun (WGS) entry which is preliminary data.</text>
</comment>
<dbReference type="Proteomes" id="UP000789570">
    <property type="component" value="Unassembled WGS sequence"/>
</dbReference>
<protein>
    <submittedName>
        <fullName evidence="2">15469_t:CDS:1</fullName>
    </submittedName>
</protein>
<name>A0A9N9B2G3_9GLOM</name>
<dbReference type="OrthoDB" id="2393257at2759"/>
<gene>
    <name evidence="2" type="ORF">FCALED_LOCUS6108</name>
</gene>
<evidence type="ECO:0000256" key="1">
    <source>
        <dbReference type="SAM" id="MobiDB-lite"/>
    </source>
</evidence>
<reference evidence="2" key="1">
    <citation type="submission" date="2021-06" db="EMBL/GenBank/DDBJ databases">
        <authorList>
            <person name="Kallberg Y."/>
            <person name="Tangrot J."/>
            <person name="Rosling A."/>
        </authorList>
    </citation>
    <scope>NUCLEOTIDE SEQUENCE</scope>
    <source>
        <strain evidence="2">UK204</strain>
    </source>
</reference>
<keyword evidence="3" id="KW-1185">Reference proteome</keyword>
<sequence length="226" mass="25964">MNNIVPSRKREHPVELEIDQLVTERAKKRYVSEFLSSELTALSLHGGLESEGLSNNNNVEQEENGKMELDSDQESQVSQGRKTTVSFTRRKHVVMVTDLDVETDSEHSEEEKSTAFEIPSEIRKSLKKIPKELLVPRTENPVRALVLYQRPPWLPQDSFTHSRIKEMVHERRISDIMENGKLSPIPEDPTSPIVEMEMDLDANLECEINKNYEGYSADDDENVMEL</sequence>
<dbReference type="EMBL" id="CAJVPQ010001407">
    <property type="protein sequence ID" value="CAG8550809.1"/>
    <property type="molecule type" value="Genomic_DNA"/>
</dbReference>
<evidence type="ECO:0000313" key="2">
    <source>
        <dbReference type="EMBL" id="CAG8550809.1"/>
    </source>
</evidence>
<proteinExistence type="predicted"/>
<evidence type="ECO:0000313" key="3">
    <source>
        <dbReference type="Proteomes" id="UP000789570"/>
    </source>
</evidence>